<dbReference type="Pfam" id="PF17761">
    <property type="entry name" value="DUF1016_N"/>
    <property type="match status" value="1"/>
</dbReference>
<feature type="domain" description="YhcG PDDEXK nuclease" evidence="1">
    <location>
        <begin position="183"/>
        <end position="333"/>
    </location>
</feature>
<dbReference type="InterPro" id="IPR011856">
    <property type="entry name" value="tRNA_endonuc-like_dom_sf"/>
</dbReference>
<dbReference type="PATRIC" id="fig|1796491.3.peg.2456"/>
<comment type="caution">
    <text evidence="3">The sequence shown here is derived from an EMBL/GenBank/DDBJ whole genome shotgun (WGS) entry which is preliminary data.</text>
</comment>
<sequence>MSKKPATKDALPAELLKDIRALIEQAHQQTAIAVNAGLTIMYWRIGQRIHAEVLGGERATYGEQIVATLSRQLVAEYGRGFAEKNLRHIMRFAEIFPDEKIVYALSRQLSWTHFRSLLYLDKPLQRDFYAEMCRIEGWSTRTLRERIDSMLYERTALSKKPDELIRQELATLRSQSEVAPALVLKDPYLLDFLGLTDRFLERDLEDAILRELETFLLELGAGFSFVARQKRIQLDGDDFYIDLLFYNRKLKRLVVVELKQGNFKPEYKGQMELYLRWLAKHETESGENPPLGIILCAGKNSEQIELLELDGAGIHVAEYLTVLPPPEVLHKKLHEAIATAQARIEAKGGEA</sequence>
<feature type="domain" description="YhcG N-terminal" evidence="2">
    <location>
        <begin position="18"/>
        <end position="154"/>
    </location>
</feature>
<accession>A0A139BSE4</accession>
<dbReference type="Pfam" id="PF06250">
    <property type="entry name" value="YhcG_C"/>
    <property type="match status" value="1"/>
</dbReference>
<dbReference type="Proteomes" id="UP000070578">
    <property type="component" value="Unassembled WGS sequence"/>
</dbReference>
<dbReference type="GO" id="GO:0003676">
    <property type="term" value="F:nucleic acid binding"/>
    <property type="evidence" value="ECO:0007669"/>
    <property type="project" value="InterPro"/>
</dbReference>
<dbReference type="InterPro" id="IPR009362">
    <property type="entry name" value="YhcG_C"/>
</dbReference>
<proteinExistence type="predicted"/>
<dbReference type="Gene3D" id="3.40.1350.10">
    <property type="match status" value="1"/>
</dbReference>
<evidence type="ECO:0000259" key="2">
    <source>
        <dbReference type="Pfam" id="PF17761"/>
    </source>
</evidence>
<dbReference type="InterPro" id="IPR053148">
    <property type="entry name" value="PD-DEXK-like_domain"/>
</dbReference>
<evidence type="ECO:0000313" key="4">
    <source>
        <dbReference type="Proteomes" id="UP000070578"/>
    </source>
</evidence>
<evidence type="ECO:0000313" key="3">
    <source>
        <dbReference type="EMBL" id="KXS31645.1"/>
    </source>
</evidence>
<protein>
    <recommendedName>
        <fullName evidence="5">Cytoplasmic protein</fullName>
    </recommendedName>
</protein>
<name>A0A139BSE4_9PROT</name>
<evidence type="ECO:0000259" key="1">
    <source>
        <dbReference type="Pfam" id="PF06250"/>
    </source>
</evidence>
<dbReference type="AlphaFoldDB" id="A0A139BSE4"/>
<gene>
    <name evidence="3" type="ORF">AWT59_2246</name>
</gene>
<organism evidence="3 4">
    <name type="scientific">Candidatus Gallionella acididurans</name>
    <dbReference type="NCBI Taxonomy" id="1796491"/>
    <lineage>
        <taxon>Bacteria</taxon>
        <taxon>Pseudomonadati</taxon>
        <taxon>Pseudomonadota</taxon>
        <taxon>Betaproteobacteria</taxon>
        <taxon>Nitrosomonadales</taxon>
        <taxon>Gallionellaceae</taxon>
        <taxon>Gallionella</taxon>
    </lineage>
</organism>
<dbReference type="EMBL" id="LSLI01000064">
    <property type="protein sequence ID" value="KXS31645.1"/>
    <property type="molecule type" value="Genomic_DNA"/>
</dbReference>
<evidence type="ECO:0008006" key="5">
    <source>
        <dbReference type="Google" id="ProtNLM"/>
    </source>
</evidence>
<reference evidence="3 4" key="1">
    <citation type="submission" date="2016-02" db="EMBL/GenBank/DDBJ databases">
        <authorList>
            <person name="Wen L."/>
            <person name="He K."/>
            <person name="Yang H."/>
        </authorList>
    </citation>
    <scope>NUCLEOTIDE SEQUENCE [LARGE SCALE GENOMIC DNA]</scope>
    <source>
        <strain evidence="3">ShG14-8</strain>
    </source>
</reference>
<dbReference type="InterPro" id="IPR041527">
    <property type="entry name" value="YhcG_N"/>
</dbReference>
<dbReference type="PANTHER" id="PTHR30547">
    <property type="entry name" value="UNCHARACTERIZED PROTEIN YHCG-RELATED"/>
    <property type="match status" value="1"/>
</dbReference>
<dbReference type="PANTHER" id="PTHR30547:SF5">
    <property type="entry name" value="NUCLEASE YHCG-RELATED"/>
    <property type="match status" value="1"/>
</dbReference>
<reference evidence="3 4" key="2">
    <citation type="submission" date="2016-03" db="EMBL/GenBank/DDBJ databases">
        <title>New uncultured bacterium of the family Gallionellaceae from acid mine drainage: description and reconstruction of genome based on metagenomic analysis of microbial community.</title>
        <authorList>
            <person name="Kadnikov V."/>
            <person name="Ivasenko D."/>
            <person name="Beletsky A."/>
            <person name="Mardanov A."/>
            <person name="Danilova E."/>
            <person name="Pimenov N."/>
            <person name="Karnachuk O."/>
            <person name="Ravin N."/>
        </authorList>
    </citation>
    <scope>NUCLEOTIDE SEQUENCE [LARGE SCALE GENOMIC DNA]</scope>
    <source>
        <strain evidence="3">ShG14-8</strain>
    </source>
</reference>